<dbReference type="Pfam" id="PF05485">
    <property type="entry name" value="THAP"/>
    <property type="match status" value="1"/>
</dbReference>
<evidence type="ECO:0000313" key="8">
    <source>
        <dbReference type="Ensembl" id="ENSDCDP00010014407.1"/>
    </source>
</evidence>
<evidence type="ECO:0000313" key="9">
    <source>
        <dbReference type="Proteomes" id="UP000694580"/>
    </source>
</evidence>
<evidence type="ECO:0000256" key="4">
    <source>
        <dbReference type="ARBA" id="ARBA00023125"/>
    </source>
</evidence>
<reference evidence="8" key="2">
    <citation type="submission" date="2025-08" db="UniProtKB">
        <authorList>
            <consortium name="Ensembl"/>
        </authorList>
    </citation>
    <scope>IDENTIFICATION</scope>
</reference>
<protein>
    <recommendedName>
        <fullName evidence="7">THAP-type domain-containing protein</fullName>
    </recommendedName>
</protein>
<dbReference type="PANTHER" id="PTHR46927:SF2">
    <property type="entry name" value="THAP DOMAIN-CONTAINING PROTEIN 8"/>
    <property type="match status" value="1"/>
</dbReference>
<dbReference type="SMART" id="SM00980">
    <property type="entry name" value="THAP"/>
    <property type="match status" value="1"/>
</dbReference>
<gene>
    <name evidence="8" type="primary">THAP7</name>
</gene>
<keyword evidence="2 5" id="KW-0863">Zinc-finger</keyword>
<sequence>MPKLCSAPGCSGDSGGAERKSFYKFPLHDPVRLQSWLKNVGRENWTPSRHQYLCHDHFLPSCFSLRRGVRRLDGDAVPTLFSRVTAPDGPLLGPSCSPRQKRRGAPDLEGRSKRRRPGARSQEAESSEVTCTPEPDCPGTTLSCSQTAGPPQGPECPVALILEGSGGSGEQNEVVVLQAPLDAPLPKVENMPEFGGEGAGVQLIAYFETIPNVLPSGPAAHVTSSPNTVLSSSLSSKPIASTVPITSKHDSVPLTLEGLEHSEQRRKELEEHRYHKTSRSKEQLEAIATELQKKVKVLQQRHRRHLDRLLGLESAVLQLRQSGLLNEERLQLLEQAYLQTSAAVTDAGETVAIVYEGDNAAFFCPQQPAEDERLEQIRLTKDN</sequence>
<dbReference type="PROSITE" id="PS50950">
    <property type="entry name" value="ZF_THAP"/>
    <property type="match status" value="1"/>
</dbReference>
<dbReference type="Ensembl" id="ENSDCDT00010015184.1">
    <property type="protein sequence ID" value="ENSDCDP00010014407.1"/>
    <property type="gene ID" value="ENSDCDG00010006602.1"/>
</dbReference>
<evidence type="ECO:0000256" key="1">
    <source>
        <dbReference type="ARBA" id="ARBA00022723"/>
    </source>
</evidence>
<dbReference type="GO" id="GO:0008270">
    <property type="term" value="F:zinc ion binding"/>
    <property type="evidence" value="ECO:0007669"/>
    <property type="project" value="UniProtKB-KW"/>
</dbReference>
<proteinExistence type="predicted"/>
<feature type="region of interest" description="Disordered" evidence="6">
    <location>
        <begin position="87"/>
        <end position="150"/>
    </location>
</feature>
<dbReference type="GO" id="GO:0003677">
    <property type="term" value="F:DNA binding"/>
    <property type="evidence" value="ECO:0007669"/>
    <property type="project" value="UniProtKB-UniRule"/>
</dbReference>
<feature type="region of interest" description="Disordered" evidence="6">
    <location>
        <begin position="258"/>
        <end position="281"/>
    </location>
</feature>
<accession>A0AAY4B090</accession>
<evidence type="ECO:0000256" key="3">
    <source>
        <dbReference type="ARBA" id="ARBA00022833"/>
    </source>
</evidence>
<keyword evidence="4 5" id="KW-0238">DNA-binding</keyword>
<dbReference type="Proteomes" id="UP000694580">
    <property type="component" value="Chromosome 13"/>
</dbReference>
<evidence type="ECO:0000256" key="2">
    <source>
        <dbReference type="ARBA" id="ARBA00022771"/>
    </source>
</evidence>
<reference evidence="8" key="3">
    <citation type="submission" date="2025-09" db="UniProtKB">
        <authorList>
            <consortium name="Ensembl"/>
        </authorList>
    </citation>
    <scope>IDENTIFICATION</scope>
</reference>
<feature type="compositionally biased region" description="Polar residues" evidence="6">
    <location>
        <begin position="140"/>
        <end position="149"/>
    </location>
</feature>
<dbReference type="SUPFAM" id="SSF57716">
    <property type="entry name" value="Glucocorticoid receptor-like (DNA-binding domain)"/>
    <property type="match status" value="1"/>
</dbReference>
<keyword evidence="9" id="KW-1185">Reference proteome</keyword>
<keyword evidence="3" id="KW-0862">Zinc</keyword>
<feature type="domain" description="THAP-type" evidence="7">
    <location>
        <begin position="1"/>
        <end position="81"/>
    </location>
</feature>
<dbReference type="AlphaFoldDB" id="A0AAY4B090"/>
<keyword evidence="1" id="KW-0479">Metal-binding</keyword>
<evidence type="ECO:0000259" key="7">
    <source>
        <dbReference type="PROSITE" id="PS50950"/>
    </source>
</evidence>
<reference evidence="8 9" key="1">
    <citation type="submission" date="2020-06" db="EMBL/GenBank/DDBJ databases">
        <authorList>
            <consortium name="Wellcome Sanger Institute Data Sharing"/>
        </authorList>
    </citation>
    <scope>NUCLEOTIDE SEQUENCE [LARGE SCALE GENOMIC DNA]</scope>
</reference>
<dbReference type="InterPro" id="IPR052224">
    <property type="entry name" value="THAP_domain_protein"/>
</dbReference>
<dbReference type="InterPro" id="IPR006612">
    <property type="entry name" value="THAP_Znf"/>
</dbReference>
<evidence type="ECO:0000256" key="5">
    <source>
        <dbReference type="PROSITE-ProRule" id="PRU00309"/>
    </source>
</evidence>
<dbReference type="GeneTree" id="ENSGT00940000163335"/>
<evidence type="ECO:0000256" key="6">
    <source>
        <dbReference type="SAM" id="MobiDB-lite"/>
    </source>
</evidence>
<dbReference type="PANTHER" id="PTHR46927">
    <property type="entry name" value="AGAP005574-PA"/>
    <property type="match status" value="1"/>
</dbReference>
<dbReference type="SMART" id="SM00692">
    <property type="entry name" value="DM3"/>
    <property type="match status" value="1"/>
</dbReference>
<organism evidence="8 9">
    <name type="scientific">Denticeps clupeoides</name>
    <name type="common">denticle herring</name>
    <dbReference type="NCBI Taxonomy" id="299321"/>
    <lineage>
        <taxon>Eukaryota</taxon>
        <taxon>Metazoa</taxon>
        <taxon>Chordata</taxon>
        <taxon>Craniata</taxon>
        <taxon>Vertebrata</taxon>
        <taxon>Euteleostomi</taxon>
        <taxon>Actinopterygii</taxon>
        <taxon>Neopterygii</taxon>
        <taxon>Teleostei</taxon>
        <taxon>Clupei</taxon>
        <taxon>Clupeiformes</taxon>
        <taxon>Denticipitoidei</taxon>
        <taxon>Denticipitidae</taxon>
        <taxon>Denticeps</taxon>
    </lineage>
</organism>
<name>A0AAY4B090_9TELE</name>